<dbReference type="EMBL" id="MVFC01000056">
    <property type="protein sequence ID" value="OON71513.1"/>
    <property type="molecule type" value="Genomic_DNA"/>
</dbReference>
<dbReference type="GO" id="GO:0006633">
    <property type="term" value="P:fatty acid biosynthetic process"/>
    <property type="evidence" value="ECO:0007669"/>
    <property type="project" value="TreeGrafter"/>
</dbReference>
<evidence type="ECO:0000256" key="2">
    <source>
        <dbReference type="ARBA" id="ARBA00022553"/>
    </source>
</evidence>
<dbReference type="InterPro" id="IPR050091">
    <property type="entry name" value="PKS_NRPS_Biosynth_Enz"/>
</dbReference>
<keyword evidence="2" id="KW-0597">Phosphoprotein</keyword>
<dbReference type="PROSITE" id="PS50075">
    <property type="entry name" value="CARRIER"/>
    <property type="match status" value="1"/>
</dbReference>
<evidence type="ECO:0000256" key="4">
    <source>
        <dbReference type="ARBA" id="ARBA00023268"/>
    </source>
</evidence>
<feature type="domain" description="Carrier" evidence="5">
    <location>
        <begin position="143"/>
        <end position="218"/>
    </location>
</feature>
<keyword evidence="7" id="KW-1185">Reference proteome</keyword>
<dbReference type="AlphaFoldDB" id="A0A1V3ZYL5"/>
<organism evidence="6 7">
    <name type="scientific">Streptomyces tsukubensis</name>
    <dbReference type="NCBI Taxonomy" id="83656"/>
    <lineage>
        <taxon>Bacteria</taxon>
        <taxon>Bacillati</taxon>
        <taxon>Actinomycetota</taxon>
        <taxon>Actinomycetes</taxon>
        <taxon>Kitasatosporales</taxon>
        <taxon>Streptomycetaceae</taxon>
        <taxon>Streptomyces</taxon>
    </lineage>
</organism>
<dbReference type="Gene3D" id="1.10.1200.10">
    <property type="entry name" value="ACP-like"/>
    <property type="match status" value="1"/>
</dbReference>
<dbReference type="GO" id="GO:0031177">
    <property type="term" value="F:phosphopantetheine binding"/>
    <property type="evidence" value="ECO:0007669"/>
    <property type="project" value="InterPro"/>
</dbReference>
<dbReference type="InterPro" id="IPR020806">
    <property type="entry name" value="PKS_PP-bd"/>
</dbReference>
<accession>A0A1V3ZYL5</accession>
<dbReference type="PANTHER" id="PTHR43775:SF51">
    <property type="entry name" value="INACTIVE PHENOLPHTHIOCEROL SYNTHESIS POLYKETIDE SYNTHASE TYPE I PKS1-RELATED"/>
    <property type="match status" value="1"/>
</dbReference>
<comment type="caution">
    <text evidence="6">The sequence shown here is derived from an EMBL/GenBank/DDBJ whole genome shotgun (WGS) entry which is preliminary data.</text>
</comment>
<keyword evidence="3" id="KW-0808">Transferase</keyword>
<dbReference type="InterPro" id="IPR013968">
    <property type="entry name" value="PKS_KR"/>
</dbReference>
<protein>
    <recommendedName>
        <fullName evidence="5">Carrier domain-containing protein</fullName>
    </recommendedName>
</protein>
<dbReference type="STRING" id="83656.B1H18_33680"/>
<dbReference type="SUPFAM" id="SSF47336">
    <property type="entry name" value="ACP-like"/>
    <property type="match status" value="1"/>
</dbReference>
<feature type="non-terminal residue" evidence="6">
    <location>
        <position position="1"/>
    </location>
</feature>
<dbReference type="InterPro" id="IPR006162">
    <property type="entry name" value="Ppantetheine_attach_site"/>
</dbReference>
<dbReference type="RefSeq" id="WP_143621614.1">
    <property type="nucleotide sequence ID" value="NZ_MVFC01000056.1"/>
</dbReference>
<dbReference type="GO" id="GO:0004312">
    <property type="term" value="F:fatty acid synthase activity"/>
    <property type="evidence" value="ECO:0007669"/>
    <property type="project" value="TreeGrafter"/>
</dbReference>
<gene>
    <name evidence="6" type="ORF">B1H18_33680</name>
</gene>
<evidence type="ECO:0000256" key="1">
    <source>
        <dbReference type="ARBA" id="ARBA00022450"/>
    </source>
</evidence>
<keyword evidence="4" id="KW-0511">Multifunctional enzyme</keyword>
<name>A0A1V3ZYL5_9ACTN</name>
<dbReference type="PANTHER" id="PTHR43775">
    <property type="entry name" value="FATTY ACID SYNTHASE"/>
    <property type="match status" value="1"/>
</dbReference>
<sequence>AWHLHHLTQHTDLAAFVLYSSAAGVLGTPGQGNYVAANAFLDALAEHRRTQGLPGLSIAWGLWDEASGLTGELTDADRRRMREGGARALTAEQGMRVYDAAVHAGTGSVVAVAGELPAGLPLLRGRAKQVVRRSSRDEVGPHTDLLTLVRQKAAVLLGHSGPDDIPEDAAFRELGVDSLIAVQLRNGLNEATGLRLSATLVFDYPTPRALAGRIGQLLSPDDPAAVVSTQLDRLEALLAGIDPGDRGTDSIGTRLGALLDRWQRAGRPAEPAGVLSEEATADEIFDLIDRELR</sequence>
<dbReference type="InterPro" id="IPR036347">
    <property type="entry name" value="DEBS_docking_sf"/>
</dbReference>
<dbReference type="SUPFAM" id="SSF51735">
    <property type="entry name" value="NAD(P)-binding Rossmann-fold domains"/>
    <property type="match status" value="1"/>
</dbReference>
<keyword evidence="1" id="KW-0596">Phosphopantetheine</keyword>
<proteinExistence type="predicted"/>
<dbReference type="Gene3D" id="3.40.50.720">
    <property type="entry name" value="NAD(P)-binding Rossmann-like Domain"/>
    <property type="match status" value="1"/>
</dbReference>
<evidence type="ECO:0000259" key="5">
    <source>
        <dbReference type="PROSITE" id="PS50075"/>
    </source>
</evidence>
<evidence type="ECO:0000313" key="7">
    <source>
        <dbReference type="Proteomes" id="UP000190539"/>
    </source>
</evidence>
<dbReference type="Pfam" id="PF08659">
    <property type="entry name" value="KR"/>
    <property type="match status" value="1"/>
</dbReference>
<evidence type="ECO:0000313" key="6">
    <source>
        <dbReference type="EMBL" id="OON71513.1"/>
    </source>
</evidence>
<dbReference type="SMART" id="SM01294">
    <property type="entry name" value="PKS_PP_betabranch"/>
    <property type="match status" value="1"/>
</dbReference>
<dbReference type="SMART" id="SM00823">
    <property type="entry name" value="PKS_PP"/>
    <property type="match status" value="1"/>
</dbReference>
<dbReference type="SUPFAM" id="SSF101166">
    <property type="entry name" value="Docking domain A of the erythromycin polyketide synthase (DEBS)"/>
    <property type="match status" value="1"/>
</dbReference>
<dbReference type="Pfam" id="PF00550">
    <property type="entry name" value="PP-binding"/>
    <property type="match status" value="1"/>
</dbReference>
<dbReference type="InterPro" id="IPR009081">
    <property type="entry name" value="PP-bd_ACP"/>
</dbReference>
<dbReference type="InterPro" id="IPR036291">
    <property type="entry name" value="NAD(P)-bd_dom_sf"/>
</dbReference>
<dbReference type="GO" id="GO:0017000">
    <property type="term" value="P:antibiotic biosynthetic process"/>
    <property type="evidence" value="ECO:0007669"/>
    <property type="project" value="UniProtKB-ARBA"/>
</dbReference>
<dbReference type="Proteomes" id="UP000190539">
    <property type="component" value="Unassembled WGS sequence"/>
</dbReference>
<dbReference type="InterPro" id="IPR036736">
    <property type="entry name" value="ACP-like_sf"/>
</dbReference>
<evidence type="ECO:0000256" key="3">
    <source>
        <dbReference type="ARBA" id="ARBA00022679"/>
    </source>
</evidence>
<dbReference type="PROSITE" id="PS00012">
    <property type="entry name" value="PHOSPHOPANTETHEINE"/>
    <property type="match status" value="1"/>
</dbReference>
<reference evidence="6 7" key="1">
    <citation type="submission" date="2017-02" db="EMBL/GenBank/DDBJ databases">
        <title>Draft Genome Sequence of Streptomyces tsukubaensis F601, a Producer of the immunosuppressant tacrolimus FK506.</title>
        <authorList>
            <person name="Zong G."/>
            <person name="Zhong C."/>
            <person name="Fu J."/>
            <person name="Qin R."/>
            <person name="Cao G."/>
        </authorList>
    </citation>
    <scope>NUCLEOTIDE SEQUENCE [LARGE SCALE GENOMIC DNA]</scope>
    <source>
        <strain evidence="6 7">F601</strain>
    </source>
</reference>